<evidence type="ECO:0000259" key="2">
    <source>
        <dbReference type="Pfam" id="PF01642"/>
    </source>
</evidence>
<dbReference type="EMBL" id="JAKKDV010000004">
    <property type="protein sequence ID" value="MCF7561040.1"/>
    <property type="molecule type" value="Genomic_DNA"/>
</dbReference>
<feature type="region of interest" description="Disordered" evidence="1">
    <location>
        <begin position="396"/>
        <end position="423"/>
    </location>
</feature>
<dbReference type="SUPFAM" id="SSF51703">
    <property type="entry name" value="Cobalamin (vitamin B12)-dependent enzymes"/>
    <property type="match status" value="1"/>
</dbReference>
<dbReference type="Proteomes" id="UP001200022">
    <property type="component" value="Unassembled WGS sequence"/>
</dbReference>
<evidence type="ECO:0000313" key="4">
    <source>
        <dbReference type="Proteomes" id="UP001200022"/>
    </source>
</evidence>
<dbReference type="Pfam" id="PF01642">
    <property type="entry name" value="MM_CoA_mutase"/>
    <property type="match status" value="1"/>
</dbReference>
<dbReference type="CDD" id="cd03677">
    <property type="entry name" value="MM_CoA_mutase_beta"/>
    <property type="match status" value="1"/>
</dbReference>
<dbReference type="InterPro" id="IPR006099">
    <property type="entry name" value="MeMalonylCoA_mutase_a/b_cat"/>
</dbReference>
<sequence length="463" mass="53124">MGKKLFSDFQPVSSKQWKQKIQFDLKGADYNETLIWNTNEDIAVKPFYHADEFNELPPVSNTKASQWKICQSIFVAHVEKSNLNAIDAIERGAESILFTLPNEDISIEDLLKNIDLDNIIIHFEPQFLSDTFVKKIANIPSKAGIRVHTDIINHLAKSGNWFNNLNDDFKKFETIAKSNKSFTIDVSLYQNAGATMVQQLAYALAHANEYLNYIYENPSLRVIFDDKSIEKSTIIFKVSVGSNYFFEIAKLRALRKLWSALASEYGINSFCNIVATPTKRNKTIYDYNTNMLRTTTECMSAILGGANTICNLAYDAIYHKTNEFGERIARNQLLILKHESYFNQVDNPADGTYYIESLTNQLTEKTLDLFKNIETNGGFLKQLKEGTIQRKIKESANKEQQQFDTGDEVLLGTNKHPNTNDRMKNDLEIYPFVKTNQRKTLIEPIIDKRLAEKLEQKRLKNET</sequence>
<dbReference type="Gene3D" id="3.20.20.240">
    <property type="entry name" value="Methylmalonyl-CoA mutase"/>
    <property type="match status" value="1"/>
</dbReference>
<dbReference type="PANTHER" id="PTHR48101:SF1">
    <property type="entry name" value="METHYLMALONYL-COA MUTASE, LARGE SUBUNIT"/>
    <property type="match status" value="1"/>
</dbReference>
<organism evidence="3 4">
    <name type="scientific">Flaviramulus multivorans</name>
    <dbReference type="NCBI Taxonomy" id="1304750"/>
    <lineage>
        <taxon>Bacteria</taxon>
        <taxon>Pseudomonadati</taxon>
        <taxon>Bacteroidota</taxon>
        <taxon>Flavobacteriia</taxon>
        <taxon>Flavobacteriales</taxon>
        <taxon>Flavobacteriaceae</taxon>
        <taxon>Flaviramulus</taxon>
    </lineage>
</organism>
<dbReference type="PANTHER" id="PTHR48101">
    <property type="entry name" value="METHYLMALONYL-COA MUTASE, MITOCHONDRIAL-RELATED"/>
    <property type="match status" value="1"/>
</dbReference>
<feature type="domain" description="Methylmalonyl-CoA mutase alpha/beta chain catalytic" evidence="2">
    <location>
        <begin position="151"/>
        <end position="449"/>
    </location>
</feature>
<evidence type="ECO:0000313" key="3">
    <source>
        <dbReference type="EMBL" id="MCF7561040.1"/>
    </source>
</evidence>
<reference evidence="3 4" key="1">
    <citation type="submission" date="2022-01" db="EMBL/GenBank/DDBJ databases">
        <title>Draft genome sequence of Sabulilitoribacter multivorans KCTC 32326.</title>
        <authorList>
            <person name="Oh J.-S."/>
        </authorList>
    </citation>
    <scope>NUCLEOTIDE SEQUENCE [LARGE SCALE GENOMIC DNA]</scope>
    <source>
        <strain evidence="3 4">M-M16</strain>
    </source>
</reference>
<evidence type="ECO:0000256" key="1">
    <source>
        <dbReference type="SAM" id="MobiDB-lite"/>
    </source>
</evidence>
<name>A0ABS9IKB2_9FLAO</name>
<keyword evidence="4" id="KW-1185">Reference proteome</keyword>
<accession>A0ABS9IKB2</accession>
<dbReference type="InterPro" id="IPR016176">
    <property type="entry name" value="Cbl-dep_enz_cat"/>
</dbReference>
<proteinExistence type="predicted"/>
<dbReference type="RefSeq" id="WP_237231719.1">
    <property type="nucleotide sequence ID" value="NZ_JAKKDV010000004.1"/>
</dbReference>
<protein>
    <submittedName>
        <fullName evidence="3">Methylmalonyl-CoA mutase subunit beta</fullName>
    </submittedName>
</protein>
<comment type="caution">
    <text evidence="3">The sequence shown here is derived from an EMBL/GenBank/DDBJ whole genome shotgun (WGS) entry which is preliminary data.</text>
</comment>
<gene>
    <name evidence="3" type="ORF">L3X39_10375</name>
</gene>